<organism evidence="1 2">
    <name type="scientific">Marasmiellus scandens</name>
    <dbReference type="NCBI Taxonomy" id="2682957"/>
    <lineage>
        <taxon>Eukaryota</taxon>
        <taxon>Fungi</taxon>
        <taxon>Dikarya</taxon>
        <taxon>Basidiomycota</taxon>
        <taxon>Agaricomycotina</taxon>
        <taxon>Agaricomycetes</taxon>
        <taxon>Agaricomycetidae</taxon>
        <taxon>Agaricales</taxon>
        <taxon>Marasmiineae</taxon>
        <taxon>Omphalotaceae</taxon>
        <taxon>Marasmiellus</taxon>
    </lineage>
</organism>
<protein>
    <submittedName>
        <fullName evidence="1">Uncharacterized protein</fullName>
    </submittedName>
</protein>
<accession>A0ABR1IZF8</accession>
<sequence length="136" mass="14423">MFSRVELWQIIWIAELGSCFVNAFTIHPPLPITSGQSVLTVSWGNTQGSPSAWRLEFTDTSGSTETAAIPDPSKSKGNVTITLSPGESFESALALYAIDNSDGSTFTTAILNLITSTSPLPSPTSTNDFATTTYGL</sequence>
<evidence type="ECO:0000313" key="1">
    <source>
        <dbReference type="EMBL" id="KAK7444316.1"/>
    </source>
</evidence>
<name>A0ABR1IZF8_9AGAR</name>
<proteinExistence type="predicted"/>
<dbReference type="Proteomes" id="UP001498398">
    <property type="component" value="Unassembled WGS sequence"/>
</dbReference>
<comment type="caution">
    <text evidence="1">The sequence shown here is derived from an EMBL/GenBank/DDBJ whole genome shotgun (WGS) entry which is preliminary data.</text>
</comment>
<dbReference type="EMBL" id="JBANRG010000051">
    <property type="protein sequence ID" value="KAK7444316.1"/>
    <property type="molecule type" value="Genomic_DNA"/>
</dbReference>
<keyword evidence="2" id="KW-1185">Reference proteome</keyword>
<evidence type="ECO:0000313" key="2">
    <source>
        <dbReference type="Proteomes" id="UP001498398"/>
    </source>
</evidence>
<gene>
    <name evidence="1" type="ORF">VKT23_015328</name>
</gene>
<reference evidence="1 2" key="1">
    <citation type="submission" date="2024-01" db="EMBL/GenBank/DDBJ databases">
        <title>A draft genome for the cacao thread blight pathogen Marasmiellus scandens.</title>
        <authorList>
            <person name="Baruah I.K."/>
            <person name="Leung J."/>
            <person name="Bukari Y."/>
            <person name="Amoako-Attah I."/>
            <person name="Meinhardt L.W."/>
            <person name="Bailey B.A."/>
            <person name="Cohen S.P."/>
        </authorList>
    </citation>
    <scope>NUCLEOTIDE SEQUENCE [LARGE SCALE GENOMIC DNA]</scope>
    <source>
        <strain evidence="1 2">GH-19</strain>
    </source>
</reference>